<gene>
    <name evidence="2" type="ORF">SAMN02746064_00152</name>
</gene>
<keyword evidence="1" id="KW-0472">Membrane</keyword>
<dbReference type="PROSITE" id="PS00409">
    <property type="entry name" value="PROKAR_NTER_METHYL"/>
    <property type="match status" value="1"/>
</dbReference>
<dbReference type="RefSeq" id="WP_073269153.1">
    <property type="nucleotide sequence ID" value="NZ_FQTU01000001.1"/>
</dbReference>
<dbReference type="Pfam" id="PF07963">
    <property type="entry name" value="N_methyl"/>
    <property type="match status" value="1"/>
</dbReference>
<reference evidence="2 3" key="1">
    <citation type="submission" date="2016-11" db="EMBL/GenBank/DDBJ databases">
        <authorList>
            <person name="Jaros S."/>
            <person name="Januszkiewicz K."/>
            <person name="Wedrychowicz H."/>
        </authorList>
    </citation>
    <scope>NUCLEOTIDE SEQUENCE [LARGE SCALE GENOMIC DNA]</scope>
    <source>
        <strain evidence="2 3">DSM 14828</strain>
    </source>
</reference>
<protein>
    <submittedName>
        <fullName evidence="2">Prepilin-type N-terminal cleavage/methylation domain-containing protein</fullName>
    </submittedName>
</protein>
<dbReference type="Gene3D" id="3.30.700.10">
    <property type="entry name" value="Glycoprotein, Type 4 Pilin"/>
    <property type="match status" value="1"/>
</dbReference>
<proteinExistence type="predicted"/>
<dbReference type="AlphaFoldDB" id="A0A1M4S8Y1"/>
<evidence type="ECO:0000313" key="3">
    <source>
        <dbReference type="Proteomes" id="UP000184251"/>
    </source>
</evidence>
<dbReference type="STRING" id="1120975.SAMN02746064_00152"/>
<accession>A0A1M4S8Y1</accession>
<sequence>MNDRRGFTLVELIVTISLIGILFSMVMINSGAIARYKEKQDFKNQVHAVYHLFVEEKQQGILDGRRRQAYIFGDKIYFQTLSPSGTKTEKIDFNNGMRVVTNTYFGSTLVFNPVGTVNRGGQITFQSKGGDKLTIVVQIGAGRIYLKEGGT</sequence>
<dbReference type="Proteomes" id="UP000184251">
    <property type="component" value="Unassembled WGS sequence"/>
</dbReference>
<keyword evidence="1" id="KW-0812">Transmembrane</keyword>
<keyword evidence="3" id="KW-1185">Reference proteome</keyword>
<keyword evidence="1" id="KW-1133">Transmembrane helix</keyword>
<evidence type="ECO:0000313" key="2">
    <source>
        <dbReference type="EMBL" id="SHE28507.1"/>
    </source>
</evidence>
<name>A0A1M4S8Y1_9FIRM</name>
<dbReference type="OrthoDB" id="1778840at2"/>
<dbReference type="InterPro" id="IPR012902">
    <property type="entry name" value="N_methyl_site"/>
</dbReference>
<evidence type="ECO:0000256" key="1">
    <source>
        <dbReference type="SAM" id="Phobius"/>
    </source>
</evidence>
<dbReference type="SUPFAM" id="SSF54523">
    <property type="entry name" value="Pili subunits"/>
    <property type="match status" value="1"/>
</dbReference>
<dbReference type="InterPro" id="IPR045584">
    <property type="entry name" value="Pilin-like"/>
</dbReference>
<dbReference type="NCBIfam" id="TIGR02532">
    <property type="entry name" value="IV_pilin_GFxxxE"/>
    <property type="match status" value="1"/>
</dbReference>
<organism evidence="2 3">
    <name type="scientific">Alkalibacter saccharofermentans DSM 14828</name>
    <dbReference type="NCBI Taxonomy" id="1120975"/>
    <lineage>
        <taxon>Bacteria</taxon>
        <taxon>Bacillati</taxon>
        <taxon>Bacillota</taxon>
        <taxon>Clostridia</taxon>
        <taxon>Eubacteriales</taxon>
        <taxon>Eubacteriaceae</taxon>
        <taxon>Alkalibacter</taxon>
    </lineage>
</organism>
<dbReference type="EMBL" id="FQTU01000001">
    <property type="protein sequence ID" value="SHE28507.1"/>
    <property type="molecule type" value="Genomic_DNA"/>
</dbReference>
<feature type="transmembrane region" description="Helical" evidence="1">
    <location>
        <begin position="12"/>
        <end position="34"/>
    </location>
</feature>